<evidence type="ECO:0000256" key="6">
    <source>
        <dbReference type="ARBA" id="ARBA00024343"/>
    </source>
</evidence>
<comment type="subcellular location">
    <subcellularLocation>
        <location evidence="1">Nucleus</location>
    </subcellularLocation>
</comment>
<comment type="caution">
    <text evidence="9">The sequence shown here is derived from an EMBL/GenBank/DDBJ whole genome shotgun (WGS) entry which is preliminary data.</text>
</comment>
<dbReference type="GO" id="GO:0000976">
    <property type="term" value="F:transcription cis-regulatory region binding"/>
    <property type="evidence" value="ECO:0007669"/>
    <property type="project" value="TreeGrafter"/>
</dbReference>
<evidence type="ECO:0000256" key="3">
    <source>
        <dbReference type="ARBA" id="ARBA00023125"/>
    </source>
</evidence>
<feature type="compositionally biased region" description="Low complexity" evidence="7">
    <location>
        <begin position="147"/>
        <end position="156"/>
    </location>
</feature>
<dbReference type="GO" id="GO:0045893">
    <property type="term" value="P:positive regulation of DNA-templated transcription"/>
    <property type="evidence" value="ECO:0007669"/>
    <property type="project" value="TreeGrafter"/>
</dbReference>
<evidence type="ECO:0000313" key="10">
    <source>
        <dbReference type="Proteomes" id="UP001293593"/>
    </source>
</evidence>
<dbReference type="SMART" id="SM00380">
    <property type="entry name" value="AP2"/>
    <property type="match status" value="1"/>
</dbReference>
<evidence type="ECO:0000256" key="1">
    <source>
        <dbReference type="ARBA" id="ARBA00004123"/>
    </source>
</evidence>
<keyword evidence="2" id="KW-0805">Transcription regulation</keyword>
<dbReference type="PANTHER" id="PTHR31241">
    <property type="entry name" value="DEHYDRATION-RESPONSIVE ELEMENT-BINDING PROTEIN 2C"/>
    <property type="match status" value="1"/>
</dbReference>
<keyword evidence="10" id="KW-1185">Reference proteome</keyword>
<keyword evidence="3" id="KW-0238">DNA-binding</keyword>
<keyword evidence="4" id="KW-0804">Transcription</keyword>
<dbReference type="FunFam" id="3.30.730.10:FF:000001">
    <property type="entry name" value="Ethylene-responsive transcription factor 2"/>
    <property type="match status" value="1"/>
</dbReference>
<comment type="similarity">
    <text evidence="6">Belongs to the AP2/ERF transcription factor family. ERF subfamily.</text>
</comment>
<reference evidence="9" key="1">
    <citation type="submission" date="2023-10" db="EMBL/GenBank/DDBJ databases">
        <title>Chromosome-level genome of the transformable northern wattle, Acacia crassicarpa.</title>
        <authorList>
            <person name="Massaro I."/>
            <person name="Sinha N.R."/>
            <person name="Poethig S."/>
            <person name="Leichty A.R."/>
        </authorList>
    </citation>
    <scope>NUCLEOTIDE SEQUENCE</scope>
    <source>
        <strain evidence="9">Acra3RX</strain>
        <tissue evidence="9">Leaf</tissue>
    </source>
</reference>
<dbReference type="PROSITE" id="PS51032">
    <property type="entry name" value="AP2_ERF"/>
    <property type="match status" value="1"/>
</dbReference>
<dbReference type="Pfam" id="PF00847">
    <property type="entry name" value="AP2"/>
    <property type="match status" value="1"/>
</dbReference>
<evidence type="ECO:0000313" key="9">
    <source>
        <dbReference type="EMBL" id="KAK4272544.1"/>
    </source>
</evidence>
<dbReference type="InterPro" id="IPR036955">
    <property type="entry name" value="AP2/ERF_dom_sf"/>
</dbReference>
<proteinExistence type="inferred from homology"/>
<feature type="region of interest" description="Disordered" evidence="7">
    <location>
        <begin position="147"/>
        <end position="168"/>
    </location>
</feature>
<dbReference type="EMBL" id="JAWXYG010000005">
    <property type="protein sequence ID" value="KAK4272544.1"/>
    <property type="molecule type" value="Genomic_DNA"/>
</dbReference>
<dbReference type="GO" id="GO:0006950">
    <property type="term" value="P:response to stress"/>
    <property type="evidence" value="ECO:0007669"/>
    <property type="project" value="TreeGrafter"/>
</dbReference>
<dbReference type="PRINTS" id="PR00367">
    <property type="entry name" value="ETHRSPELEMNT"/>
</dbReference>
<dbReference type="InterPro" id="IPR001471">
    <property type="entry name" value="AP2/ERF_dom"/>
</dbReference>
<feature type="region of interest" description="Disordered" evidence="7">
    <location>
        <begin position="1"/>
        <end position="27"/>
    </location>
</feature>
<keyword evidence="5" id="KW-0539">Nucleus</keyword>
<dbReference type="AlphaFoldDB" id="A0AAE1MP30"/>
<evidence type="ECO:0000256" key="5">
    <source>
        <dbReference type="ARBA" id="ARBA00023242"/>
    </source>
</evidence>
<dbReference type="GO" id="GO:0005634">
    <property type="term" value="C:nucleus"/>
    <property type="evidence" value="ECO:0007669"/>
    <property type="project" value="UniProtKB-SubCell"/>
</dbReference>
<sequence>MGSCRNSPLKPWKKGPARGKGGPQNASCEYRGVRQRTWGKWVAEIREPKKRTRLWLGSFATAEEAAVAYDEAAMRLYGPDAYFNFPHLQPITSSSVSKSQKFKWFPSKKFLSMFPSHGLLNVNAQPSVDLIHQRLQQLEQKRVLSQISSSASSNPSADIQMTGSKNVDIPPKEQKVEEISTNIMIEDVEEKPQIDLHEFLQQLGILKEERQSQSSNNNSSASFTETEDLSIGCCDGVFSSVNWEAMMEMHGIVDPKGLEAAHFQAYCDMNEELTFSTSIWNF</sequence>
<organism evidence="9 10">
    <name type="scientific">Acacia crassicarpa</name>
    <name type="common">northern wattle</name>
    <dbReference type="NCBI Taxonomy" id="499986"/>
    <lineage>
        <taxon>Eukaryota</taxon>
        <taxon>Viridiplantae</taxon>
        <taxon>Streptophyta</taxon>
        <taxon>Embryophyta</taxon>
        <taxon>Tracheophyta</taxon>
        <taxon>Spermatophyta</taxon>
        <taxon>Magnoliopsida</taxon>
        <taxon>eudicotyledons</taxon>
        <taxon>Gunneridae</taxon>
        <taxon>Pentapetalae</taxon>
        <taxon>rosids</taxon>
        <taxon>fabids</taxon>
        <taxon>Fabales</taxon>
        <taxon>Fabaceae</taxon>
        <taxon>Caesalpinioideae</taxon>
        <taxon>mimosoid clade</taxon>
        <taxon>Acacieae</taxon>
        <taxon>Acacia</taxon>
    </lineage>
</organism>
<dbReference type="PANTHER" id="PTHR31241:SF2">
    <property type="entry name" value="DEHYDRATION-RESPONSIVE ELEMENT-BINDING PROTEIN 2F"/>
    <property type="match status" value="1"/>
</dbReference>
<dbReference type="SUPFAM" id="SSF54171">
    <property type="entry name" value="DNA-binding domain"/>
    <property type="match status" value="1"/>
</dbReference>
<name>A0AAE1MP30_9FABA</name>
<evidence type="ECO:0000256" key="2">
    <source>
        <dbReference type="ARBA" id="ARBA00023015"/>
    </source>
</evidence>
<dbReference type="InterPro" id="IPR016177">
    <property type="entry name" value="DNA-bd_dom_sf"/>
</dbReference>
<evidence type="ECO:0000259" key="8">
    <source>
        <dbReference type="PROSITE" id="PS51032"/>
    </source>
</evidence>
<evidence type="ECO:0000256" key="4">
    <source>
        <dbReference type="ARBA" id="ARBA00023163"/>
    </source>
</evidence>
<feature type="domain" description="AP2/ERF" evidence="8">
    <location>
        <begin position="29"/>
        <end position="86"/>
    </location>
</feature>
<dbReference type="Proteomes" id="UP001293593">
    <property type="component" value="Unassembled WGS sequence"/>
</dbReference>
<evidence type="ECO:0000256" key="7">
    <source>
        <dbReference type="SAM" id="MobiDB-lite"/>
    </source>
</evidence>
<dbReference type="CDD" id="cd00018">
    <property type="entry name" value="AP2"/>
    <property type="match status" value="1"/>
</dbReference>
<protein>
    <recommendedName>
        <fullName evidence="8">AP2/ERF domain-containing protein</fullName>
    </recommendedName>
</protein>
<gene>
    <name evidence="9" type="ORF">QN277_021085</name>
</gene>
<dbReference type="GO" id="GO:0003700">
    <property type="term" value="F:DNA-binding transcription factor activity"/>
    <property type="evidence" value="ECO:0007669"/>
    <property type="project" value="InterPro"/>
</dbReference>
<dbReference type="Gene3D" id="3.30.730.10">
    <property type="entry name" value="AP2/ERF domain"/>
    <property type="match status" value="1"/>
</dbReference>
<accession>A0AAE1MP30</accession>